<reference evidence="2" key="2">
    <citation type="submission" date="2021-09" db="EMBL/GenBank/DDBJ databases">
        <authorList>
            <person name="Jia N."/>
            <person name="Wang J."/>
            <person name="Shi W."/>
            <person name="Du L."/>
            <person name="Sun Y."/>
            <person name="Zhan W."/>
            <person name="Jiang J."/>
            <person name="Wang Q."/>
            <person name="Zhang B."/>
            <person name="Ji P."/>
            <person name="Sakyi L.B."/>
            <person name="Cui X."/>
            <person name="Yuan T."/>
            <person name="Jiang B."/>
            <person name="Yang W."/>
            <person name="Lam T.T.-Y."/>
            <person name="Chang Q."/>
            <person name="Ding S."/>
            <person name="Wang X."/>
            <person name="Zhu J."/>
            <person name="Ruan X."/>
            <person name="Zhao L."/>
            <person name="Wei J."/>
            <person name="Que T."/>
            <person name="Du C."/>
            <person name="Cheng J."/>
            <person name="Dai P."/>
            <person name="Han X."/>
            <person name="Huang E."/>
            <person name="Gao Y."/>
            <person name="Liu J."/>
            <person name="Shao H."/>
            <person name="Ye R."/>
            <person name="Li L."/>
            <person name="Wei W."/>
            <person name="Wang X."/>
            <person name="Wang C."/>
            <person name="Huo Q."/>
            <person name="Li W."/>
            <person name="Guo W."/>
            <person name="Chen H."/>
            <person name="Chen S."/>
            <person name="Zhou L."/>
            <person name="Zhou L."/>
            <person name="Ni X."/>
            <person name="Tian J."/>
            <person name="Zhou Y."/>
            <person name="Sheng Y."/>
            <person name="Liu T."/>
            <person name="Pan Y."/>
            <person name="Xia L."/>
            <person name="Li J."/>
            <person name="Zhao F."/>
            <person name="Cao W."/>
        </authorList>
    </citation>
    <scope>NUCLEOTIDE SEQUENCE</scope>
    <source>
        <strain evidence="2">Rmic-2018</strain>
        <tissue evidence="2">Larvae</tissue>
    </source>
</reference>
<dbReference type="AlphaFoldDB" id="A0A9J6EMS0"/>
<dbReference type="Proteomes" id="UP000821866">
    <property type="component" value="Chromosome 11"/>
</dbReference>
<gene>
    <name evidence="2" type="ORF">HPB51_005113</name>
</gene>
<comment type="caution">
    <text evidence="2">The sequence shown here is derived from an EMBL/GenBank/DDBJ whole genome shotgun (WGS) entry which is preliminary data.</text>
</comment>
<accession>A0A9J6EMS0</accession>
<proteinExistence type="predicted"/>
<keyword evidence="3" id="KW-1185">Reference proteome</keyword>
<evidence type="ECO:0000256" key="1">
    <source>
        <dbReference type="SAM" id="MobiDB-lite"/>
    </source>
</evidence>
<sequence length="193" mass="21713">MIVCSGGSPVRGTAGPRGKSSSESRLVPGEKFYTAGSLYSRDKARKSNRRTFQRHIRLPFMPAELSEFAVKIGSEEVYGGWRNLLSDFSQNVTLQLFGTKFHFADITVFLKEMEQFVLGAAQLRGGYWRPDWEAVFNLLLPKGGTTRLKQPLKHFPKLQEGLKRILDAMPPAGRMSLTPVVNLNMFGRCPSRF</sequence>
<dbReference type="VEuPathDB" id="VectorBase:LOC119181451"/>
<reference evidence="2" key="1">
    <citation type="journal article" date="2020" name="Cell">
        <title>Large-Scale Comparative Analyses of Tick Genomes Elucidate Their Genetic Diversity and Vector Capacities.</title>
        <authorList>
            <consortium name="Tick Genome and Microbiome Consortium (TIGMIC)"/>
            <person name="Jia N."/>
            <person name="Wang J."/>
            <person name="Shi W."/>
            <person name="Du L."/>
            <person name="Sun Y."/>
            <person name="Zhan W."/>
            <person name="Jiang J.F."/>
            <person name="Wang Q."/>
            <person name="Zhang B."/>
            <person name="Ji P."/>
            <person name="Bell-Sakyi L."/>
            <person name="Cui X.M."/>
            <person name="Yuan T.T."/>
            <person name="Jiang B.G."/>
            <person name="Yang W.F."/>
            <person name="Lam T.T."/>
            <person name="Chang Q.C."/>
            <person name="Ding S.J."/>
            <person name="Wang X.J."/>
            <person name="Zhu J.G."/>
            <person name="Ruan X.D."/>
            <person name="Zhao L."/>
            <person name="Wei J.T."/>
            <person name="Ye R.Z."/>
            <person name="Que T.C."/>
            <person name="Du C.H."/>
            <person name="Zhou Y.H."/>
            <person name="Cheng J.X."/>
            <person name="Dai P.F."/>
            <person name="Guo W.B."/>
            <person name="Han X.H."/>
            <person name="Huang E.J."/>
            <person name="Li L.F."/>
            <person name="Wei W."/>
            <person name="Gao Y.C."/>
            <person name="Liu J.Z."/>
            <person name="Shao H.Z."/>
            <person name="Wang X."/>
            <person name="Wang C.C."/>
            <person name="Yang T.C."/>
            <person name="Huo Q.B."/>
            <person name="Li W."/>
            <person name="Chen H.Y."/>
            <person name="Chen S.E."/>
            <person name="Zhou L.G."/>
            <person name="Ni X.B."/>
            <person name="Tian J.H."/>
            <person name="Sheng Y."/>
            <person name="Liu T."/>
            <person name="Pan Y.S."/>
            <person name="Xia L.Y."/>
            <person name="Li J."/>
            <person name="Zhao F."/>
            <person name="Cao W.C."/>
        </authorList>
    </citation>
    <scope>NUCLEOTIDE SEQUENCE</scope>
    <source>
        <strain evidence="2">Rmic-2018</strain>
    </source>
</reference>
<evidence type="ECO:0000313" key="2">
    <source>
        <dbReference type="EMBL" id="KAH8035389.1"/>
    </source>
</evidence>
<feature type="region of interest" description="Disordered" evidence="1">
    <location>
        <begin position="1"/>
        <end position="24"/>
    </location>
</feature>
<protein>
    <submittedName>
        <fullName evidence="2">Uncharacterized protein</fullName>
    </submittedName>
</protein>
<organism evidence="2 3">
    <name type="scientific">Rhipicephalus microplus</name>
    <name type="common">Cattle tick</name>
    <name type="synonym">Boophilus microplus</name>
    <dbReference type="NCBI Taxonomy" id="6941"/>
    <lineage>
        <taxon>Eukaryota</taxon>
        <taxon>Metazoa</taxon>
        <taxon>Ecdysozoa</taxon>
        <taxon>Arthropoda</taxon>
        <taxon>Chelicerata</taxon>
        <taxon>Arachnida</taxon>
        <taxon>Acari</taxon>
        <taxon>Parasitiformes</taxon>
        <taxon>Ixodida</taxon>
        <taxon>Ixodoidea</taxon>
        <taxon>Ixodidae</taxon>
        <taxon>Rhipicephalinae</taxon>
        <taxon>Rhipicephalus</taxon>
        <taxon>Boophilus</taxon>
    </lineage>
</organism>
<evidence type="ECO:0000313" key="3">
    <source>
        <dbReference type="Proteomes" id="UP000821866"/>
    </source>
</evidence>
<dbReference type="EMBL" id="JABSTU010000003">
    <property type="protein sequence ID" value="KAH8035389.1"/>
    <property type="molecule type" value="Genomic_DNA"/>
</dbReference>
<name>A0A9J6EMS0_RHIMP</name>